<reference evidence="10 11" key="1">
    <citation type="submission" date="2022-07" db="EMBL/GenBank/DDBJ databases">
        <title>Genome-wide signatures of adaptation to extreme environments.</title>
        <authorList>
            <person name="Cho C.H."/>
            <person name="Yoon H.S."/>
        </authorList>
    </citation>
    <scope>NUCLEOTIDE SEQUENCE [LARGE SCALE GENOMIC DNA]</scope>
    <source>
        <strain evidence="10 11">DBV 063 E5</strain>
    </source>
</reference>
<evidence type="ECO:0000256" key="8">
    <source>
        <dbReference type="ARBA" id="ARBA00031347"/>
    </source>
</evidence>
<dbReference type="GO" id="GO:0017119">
    <property type="term" value="C:Golgi transport complex"/>
    <property type="evidence" value="ECO:0007669"/>
    <property type="project" value="InterPro"/>
</dbReference>
<dbReference type="PANTHER" id="PTHR21311">
    <property type="entry name" value="CONSERVED OLIGOMERIC GOLGI COMPLEX COMPONENT 8"/>
    <property type="match status" value="1"/>
</dbReference>
<dbReference type="Proteomes" id="UP001301350">
    <property type="component" value="Unassembled WGS sequence"/>
</dbReference>
<proteinExistence type="inferred from homology"/>
<keyword evidence="4" id="KW-0813">Transport</keyword>
<keyword evidence="5" id="KW-0653">Protein transport</keyword>
<evidence type="ECO:0000313" key="11">
    <source>
        <dbReference type="Proteomes" id="UP001301350"/>
    </source>
</evidence>
<dbReference type="InterPro" id="IPR007255">
    <property type="entry name" value="COG8"/>
</dbReference>
<dbReference type="SUPFAM" id="SSF74788">
    <property type="entry name" value="Cullin repeat-like"/>
    <property type="match status" value="1"/>
</dbReference>
<keyword evidence="6" id="KW-0333">Golgi apparatus</keyword>
<feature type="region of interest" description="Disordered" evidence="9">
    <location>
        <begin position="571"/>
        <end position="590"/>
    </location>
</feature>
<evidence type="ECO:0000256" key="3">
    <source>
        <dbReference type="ARBA" id="ARBA00020983"/>
    </source>
</evidence>
<dbReference type="GO" id="GO:0000139">
    <property type="term" value="C:Golgi membrane"/>
    <property type="evidence" value="ECO:0007669"/>
    <property type="project" value="UniProtKB-SubCell"/>
</dbReference>
<evidence type="ECO:0000256" key="5">
    <source>
        <dbReference type="ARBA" id="ARBA00022927"/>
    </source>
</evidence>
<protein>
    <recommendedName>
        <fullName evidence="3">Conserved oligomeric Golgi complex subunit 8</fullName>
    </recommendedName>
    <alternativeName>
        <fullName evidence="8">Component of oligomeric Golgi complex 8</fullName>
    </alternativeName>
</protein>
<dbReference type="PANTHER" id="PTHR21311:SF0">
    <property type="entry name" value="CONSERVED OLIGOMERIC GOLGI COMPLEX SUBUNIT 8"/>
    <property type="match status" value="1"/>
</dbReference>
<comment type="subcellular location">
    <subcellularLocation>
        <location evidence="1">Golgi apparatus membrane</location>
        <topology evidence="1">Peripheral membrane protein</topology>
    </subcellularLocation>
</comment>
<feature type="region of interest" description="Disordered" evidence="9">
    <location>
        <begin position="1"/>
        <end position="23"/>
    </location>
</feature>
<keyword evidence="7" id="KW-0472">Membrane</keyword>
<accession>A0AAV9IW60</accession>
<evidence type="ECO:0000256" key="4">
    <source>
        <dbReference type="ARBA" id="ARBA00022448"/>
    </source>
</evidence>
<evidence type="ECO:0000256" key="6">
    <source>
        <dbReference type="ARBA" id="ARBA00023034"/>
    </source>
</evidence>
<dbReference type="GO" id="GO:0006891">
    <property type="term" value="P:intra-Golgi vesicle-mediated transport"/>
    <property type="evidence" value="ECO:0007669"/>
    <property type="project" value="TreeGrafter"/>
</dbReference>
<dbReference type="EMBL" id="JANCYW010000008">
    <property type="protein sequence ID" value="KAK4536497.1"/>
    <property type="molecule type" value="Genomic_DNA"/>
</dbReference>
<dbReference type="Pfam" id="PF04124">
    <property type="entry name" value="Dor1"/>
    <property type="match status" value="1"/>
</dbReference>
<dbReference type="GO" id="GO:0015031">
    <property type="term" value="P:protein transport"/>
    <property type="evidence" value="ECO:0007669"/>
    <property type="project" value="UniProtKB-KW"/>
</dbReference>
<gene>
    <name evidence="10" type="ORF">CDCA_CDCA08G2522</name>
</gene>
<evidence type="ECO:0000313" key="10">
    <source>
        <dbReference type="EMBL" id="KAK4536497.1"/>
    </source>
</evidence>
<evidence type="ECO:0000256" key="7">
    <source>
        <dbReference type="ARBA" id="ARBA00023136"/>
    </source>
</evidence>
<name>A0AAV9IW60_CYACA</name>
<evidence type="ECO:0000256" key="9">
    <source>
        <dbReference type="SAM" id="MobiDB-lite"/>
    </source>
</evidence>
<keyword evidence="11" id="KW-1185">Reference proteome</keyword>
<dbReference type="InterPro" id="IPR016159">
    <property type="entry name" value="Cullin_repeat-like_dom_sf"/>
</dbReference>
<organism evidence="10 11">
    <name type="scientific">Cyanidium caldarium</name>
    <name type="common">Red alga</name>
    <dbReference type="NCBI Taxonomy" id="2771"/>
    <lineage>
        <taxon>Eukaryota</taxon>
        <taxon>Rhodophyta</taxon>
        <taxon>Bangiophyceae</taxon>
        <taxon>Cyanidiales</taxon>
        <taxon>Cyanidiaceae</taxon>
        <taxon>Cyanidium</taxon>
    </lineage>
</organism>
<sequence length="590" mass="66531">MVDSRDVRWRRAKSPDGGAFGDAEADDDPFIEWLAECLRATNVSSESDVPADYLHRLCQMPWSRVRAEVTALHAEAGRLRERLDQIVVRHFPALVQASTFRVHLHAHLVEVNQNARQLLQRLPQQTAAAHRQVTESRVLEAQLEEGVRALRDVASVQDILGMPTLMETLVRQQHYDEALQLEAYAAKMAATTYRDSAVVRQVAAVLREWRQELLGALWRQLQQPIALSECIQVVGSLRRAAACPESQLPRWFLHCRGIWLWRSVREALEQAAGETGMDREGGMEGERSVLLSQLLRLGDSFRAGIFDASIQYRALFEVSCGDEGGEQLAVVANAILCDWCVGNVRQYLERLRALLEQVSDGATMRTALEQAMAGGESLGRIGLDYRMQLVPLFEEAVLRMLERQLATVRRRFHADSGGYHRRTGAEERADAVPELSSSAEARERSEIALHPPRPLEQWRPLAVFLNGILSVLNELQECAPRRIRDVLAQRVTQAVRDAAEDWIQTRGRVAAVPEHSRWMEMVRAMRWLLLPHVDRCLRLALGYEEQDETAGSAEERYLFALEPTRRLLEAYGTQGGEAESVPSGSRHSAP</sequence>
<evidence type="ECO:0000256" key="2">
    <source>
        <dbReference type="ARBA" id="ARBA00006419"/>
    </source>
</evidence>
<dbReference type="AlphaFoldDB" id="A0AAV9IW60"/>
<comment type="similarity">
    <text evidence="2">Belongs to the COG8 family.</text>
</comment>
<evidence type="ECO:0000256" key="1">
    <source>
        <dbReference type="ARBA" id="ARBA00004395"/>
    </source>
</evidence>
<comment type="caution">
    <text evidence="10">The sequence shown here is derived from an EMBL/GenBank/DDBJ whole genome shotgun (WGS) entry which is preliminary data.</text>
</comment>